<keyword evidence="1" id="KW-1133">Transmembrane helix</keyword>
<dbReference type="AlphaFoldDB" id="A0A174GS02"/>
<keyword evidence="1" id="KW-0472">Membrane</keyword>
<feature type="transmembrane region" description="Helical" evidence="1">
    <location>
        <begin position="49"/>
        <end position="71"/>
    </location>
</feature>
<reference evidence="2 3" key="1">
    <citation type="submission" date="2015-09" db="EMBL/GenBank/DDBJ databases">
        <authorList>
            <consortium name="Pathogen Informatics"/>
        </authorList>
    </citation>
    <scope>NUCLEOTIDE SEQUENCE [LARGE SCALE GENOMIC DNA]</scope>
    <source>
        <strain evidence="2 3">2789STDY5608850</strain>
    </source>
</reference>
<dbReference type="RefSeq" id="WP_055657110.1">
    <property type="nucleotide sequence ID" value="NZ_CABIXC010000009.1"/>
</dbReference>
<organism evidence="2 3">
    <name type="scientific">Hungatella hathewayi</name>
    <dbReference type="NCBI Taxonomy" id="154046"/>
    <lineage>
        <taxon>Bacteria</taxon>
        <taxon>Bacillati</taxon>
        <taxon>Bacillota</taxon>
        <taxon>Clostridia</taxon>
        <taxon>Lachnospirales</taxon>
        <taxon>Lachnospiraceae</taxon>
        <taxon>Hungatella</taxon>
    </lineage>
</organism>
<evidence type="ECO:0000313" key="2">
    <source>
        <dbReference type="EMBL" id="CUO65354.1"/>
    </source>
</evidence>
<name>A0A174GS02_9FIRM</name>
<keyword evidence="1" id="KW-0812">Transmembrane</keyword>
<dbReference type="EMBL" id="CYZE01000009">
    <property type="protein sequence ID" value="CUO65354.1"/>
    <property type="molecule type" value="Genomic_DNA"/>
</dbReference>
<gene>
    <name evidence="2" type="ORF">ERS852407_03501</name>
</gene>
<proteinExistence type="predicted"/>
<dbReference type="Proteomes" id="UP000095651">
    <property type="component" value="Unassembled WGS sequence"/>
</dbReference>
<evidence type="ECO:0000313" key="3">
    <source>
        <dbReference type="Proteomes" id="UP000095651"/>
    </source>
</evidence>
<evidence type="ECO:0008006" key="4">
    <source>
        <dbReference type="Google" id="ProtNLM"/>
    </source>
</evidence>
<accession>A0A174GS02</accession>
<evidence type="ECO:0000256" key="1">
    <source>
        <dbReference type="SAM" id="Phobius"/>
    </source>
</evidence>
<protein>
    <recommendedName>
        <fullName evidence="4">DUF4367 domain-containing protein</fullName>
    </recommendedName>
</protein>
<sequence>MDEKKLDSLITDTLVERAERLSVSPEVKQLVRQKISEEKKEKTNMKHRISGKIVILAAALCLLGTMGAVAAGRAAGLVSHSNGNDPVYGNYGELRSNVKQDLGYSVKTVESLGEGWDFLRASIGSVQAQDETGNVIGTYLNLKVCYGASKKDEVNLIVRRPGSLVSEDVRQPDAAGEHGGIELRYYCDRYKFLPAGTEISEEDRLAEERGELFLSYGSDQTEINDYYTVSWKDEGISYSIQSSDQSFTADEMFAMAAAVIDGK</sequence>